<evidence type="ECO:0000313" key="3">
    <source>
        <dbReference type="Proteomes" id="UP000199199"/>
    </source>
</evidence>
<reference evidence="3" key="1">
    <citation type="submission" date="2016-10" db="EMBL/GenBank/DDBJ databases">
        <authorList>
            <person name="Varghese N."/>
            <person name="Submissions S."/>
        </authorList>
    </citation>
    <scope>NUCLEOTIDE SEQUENCE [LARGE SCALE GENOMIC DNA]</scope>
    <source>
        <strain evidence="3">DSM 22427</strain>
    </source>
</reference>
<keyword evidence="1" id="KW-0812">Transmembrane</keyword>
<evidence type="ECO:0000256" key="1">
    <source>
        <dbReference type="SAM" id="Phobius"/>
    </source>
</evidence>
<evidence type="ECO:0000313" key="2">
    <source>
        <dbReference type="EMBL" id="SFS87505.1"/>
    </source>
</evidence>
<dbReference type="EMBL" id="FOZS01000003">
    <property type="protein sequence ID" value="SFS87505.1"/>
    <property type="molecule type" value="Genomic_DNA"/>
</dbReference>
<feature type="transmembrane region" description="Helical" evidence="1">
    <location>
        <begin position="66"/>
        <end position="84"/>
    </location>
</feature>
<gene>
    <name evidence="2" type="ORF">SAMN04488556_3043</name>
</gene>
<dbReference type="RefSeq" id="WP_092905680.1">
    <property type="nucleotide sequence ID" value="NZ_FOZS01000003.1"/>
</dbReference>
<sequence>MERLSIYNGLFAIIGILFGLNALALFVTGEWGLPALLVAVGSVVMITGAVNELVSTDPPALEISSTELLVVFVGGCMILIGTVLEFRV</sequence>
<accession>A0A1I6TEA9</accession>
<protein>
    <submittedName>
        <fullName evidence="2">Uncharacterized protein</fullName>
    </submittedName>
</protein>
<feature type="transmembrane region" description="Helical" evidence="1">
    <location>
        <begin position="33"/>
        <end position="54"/>
    </location>
</feature>
<dbReference type="Proteomes" id="UP000199199">
    <property type="component" value="Unassembled WGS sequence"/>
</dbReference>
<organism evidence="2 3">
    <name type="scientific">Halostagnicola kamekurae</name>
    <dbReference type="NCBI Taxonomy" id="619731"/>
    <lineage>
        <taxon>Archaea</taxon>
        <taxon>Methanobacteriati</taxon>
        <taxon>Methanobacteriota</taxon>
        <taxon>Stenosarchaea group</taxon>
        <taxon>Halobacteria</taxon>
        <taxon>Halobacteriales</taxon>
        <taxon>Natrialbaceae</taxon>
        <taxon>Halostagnicola</taxon>
    </lineage>
</organism>
<name>A0A1I6TEA9_9EURY</name>
<dbReference type="OrthoDB" id="335355at2157"/>
<feature type="transmembrane region" description="Helical" evidence="1">
    <location>
        <begin position="7"/>
        <end position="27"/>
    </location>
</feature>
<dbReference type="AlphaFoldDB" id="A0A1I6TEA9"/>
<keyword evidence="1" id="KW-0472">Membrane</keyword>
<proteinExistence type="predicted"/>
<keyword evidence="3" id="KW-1185">Reference proteome</keyword>
<keyword evidence="1" id="KW-1133">Transmembrane helix</keyword>